<reference evidence="5 6" key="1">
    <citation type="submission" date="2019-09" db="EMBL/GenBank/DDBJ databases">
        <title>Genome sequence of Adhaeribacter sp. M2.</title>
        <authorList>
            <person name="Srinivasan S."/>
        </authorList>
    </citation>
    <scope>NUCLEOTIDE SEQUENCE [LARGE SCALE GENOMIC DNA]</scope>
    <source>
        <strain evidence="5 6">M2</strain>
    </source>
</reference>
<dbReference type="PANTHER" id="PTHR20863:SF76">
    <property type="entry name" value="CARRIER DOMAIN-CONTAINING PROTEIN"/>
    <property type="match status" value="1"/>
</dbReference>
<comment type="similarity">
    <text evidence="3">Belongs to the acyl carrier protein (ACP) family.</text>
</comment>
<dbReference type="InterPro" id="IPR036736">
    <property type="entry name" value="ACP-like_sf"/>
</dbReference>
<evidence type="ECO:0000313" key="6">
    <source>
        <dbReference type="Proteomes" id="UP000326570"/>
    </source>
</evidence>
<dbReference type="Proteomes" id="UP000326570">
    <property type="component" value="Unassembled WGS sequence"/>
</dbReference>
<dbReference type="AlphaFoldDB" id="A0A5N1IH84"/>
<sequence>MFAHKKSKVITHEVIKIISKTKSMQPSRLRVHSNFNHDLGFDNLDVVDIILEVERNFRITIPDEVQVSTVGDLVKYVSTHTQRRFTWI</sequence>
<dbReference type="UniPathway" id="UPA00094"/>
<dbReference type="GO" id="GO:0005737">
    <property type="term" value="C:cytoplasm"/>
    <property type="evidence" value="ECO:0007669"/>
    <property type="project" value="UniProtKB-SubCell"/>
</dbReference>
<dbReference type="SUPFAM" id="SSF47336">
    <property type="entry name" value="ACP-like"/>
    <property type="match status" value="1"/>
</dbReference>
<comment type="pathway">
    <text evidence="3">Lipid metabolism; fatty acid biosynthesis.</text>
</comment>
<evidence type="ECO:0000313" key="5">
    <source>
        <dbReference type="EMBL" id="KAA9325015.1"/>
    </source>
</evidence>
<dbReference type="GO" id="GO:0000036">
    <property type="term" value="F:acyl carrier activity"/>
    <property type="evidence" value="ECO:0007669"/>
    <property type="project" value="UniProtKB-UniRule"/>
</dbReference>
<comment type="function">
    <text evidence="3">Carrier of the growing fatty acid chain in fatty acid biosynthesis.</text>
</comment>
<keyword evidence="2 3" id="KW-0597">Phosphoprotein</keyword>
<organism evidence="5 6">
    <name type="scientific">Adhaeribacter soli</name>
    <dbReference type="NCBI Taxonomy" id="2607655"/>
    <lineage>
        <taxon>Bacteria</taxon>
        <taxon>Pseudomonadati</taxon>
        <taxon>Bacteroidota</taxon>
        <taxon>Cytophagia</taxon>
        <taxon>Cytophagales</taxon>
        <taxon>Hymenobacteraceae</taxon>
        <taxon>Adhaeribacter</taxon>
    </lineage>
</organism>
<evidence type="ECO:0000256" key="3">
    <source>
        <dbReference type="HAMAP-Rule" id="MF_01217"/>
    </source>
</evidence>
<keyword evidence="6" id="KW-1185">Reference proteome</keyword>
<comment type="caution">
    <text evidence="5">The sequence shown here is derived from an EMBL/GenBank/DDBJ whole genome shotgun (WGS) entry which is preliminary data.</text>
</comment>
<dbReference type="EMBL" id="VTWT01000014">
    <property type="protein sequence ID" value="KAA9325015.1"/>
    <property type="molecule type" value="Genomic_DNA"/>
</dbReference>
<keyword evidence="3" id="KW-0276">Fatty acid metabolism</keyword>
<keyword evidence="3" id="KW-0444">Lipid biosynthesis</keyword>
<dbReference type="PANTHER" id="PTHR20863">
    <property type="entry name" value="ACYL CARRIER PROTEIN"/>
    <property type="match status" value="1"/>
</dbReference>
<gene>
    <name evidence="3" type="primary">acpP</name>
    <name evidence="5" type="ORF">F0P94_19090</name>
</gene>
<keyword evidence="1 3" id="KW-0596">Phosphopantetheine</keyword>
<dbReference type="HAMAP" id="MF_01217">
    <property type="entry name" value="Acyl_carrier"/>
    <property type="match status" value="1"/>
</dbReference>
<dbReference type="InterPro" id="IPR003231">
    <property type="entry name" value="ACP"/>
</dbReference>
<evidence type="ECO:0000259" key="4">
    <source>
        <dbReference type="Pfam" id="PF00550"/>
    </source>
</evidence>
<protein>
    <recommendedName>
        <fullName evidence="3">Acyl carrier protein</fullName>
        <shortName evidence="3">ACP</shortName>
    </recommendedName>
</protein>
<name>A0A5N1IH84_9BACT</name>
<comment type="PTM">
    <text evidence="3">4'-phosphopantetheine is transferred from CoA to a specific serine of apo-ACP by AcpS. This modification is essential for activity because fatty acids are bound in thioester linkage to the sulfhydryl of the prosthetic group.</text>
</comment>
<keyword evidence="3" id="KW-0443">Lipid metabolism</keyword>
<dbReference type="InterPro" id="IPR009081">
    <property type="entry name" value="PP-bd_ACP"/>
</dbReference>
<comment type="subcellular location">
    <subcellularLocation>
        <location evidence="3">Cytoplasm</location>
    </subcellularLocation>
</comment>
<dbReference type="GO" id="GO:0000035">
    <property type="term" value="F:acyl binding"/>
    <property type="evidence" value="ECO:0007669"/>
    <property type="project" value="TreeGrafter"/>
</dbReference>
<proteinExistence type="inferred from homology"/>
<accession>A0A5N1IH84</accession>
<keyword evidence="3" id="KW-0963">Cytoplasm</keyword>
<comment type="caution">
    <text evidence="3">Lacks conserved residue(s) required for the propagation of feature annotation.</text>
</comment>
<keyword evidence="3" id="KW-0275">Fatty acid biosynthesis</keyword>
<dbReference type="Pfam" id="PF00550">
    <property type="entry name" value="PP-binding"/>
    <property type="match status" value="1"/>
</dbReference>
<evidence type="ECO:0000256" key="1">
    <source>
        <dbReference type="ARBA" id="ARBA00022450"/>
    </source>
</evidence>
<evidence type="ECO:0000256" key="2">
    <source>
        <dbReference type="ARBA" id="ARBA00022553"/>
    </source>
</evidence>
<feature type="domain" description="Carrier" evidence="4">
    <location>
        <begin position="14"/>
        <end position="77"/>
    </location>
</feature>
<dbReference type="RefSeq" id="WP_150906083.1">
    <property type="nucleotide sequence ID" value="NZ_VTWT01000014.1"/>
</dbReference>
<dbReference type="Gene3D" id="1.10.1200.10">
    <property type="entry name" value="ACP-like"/>
    <property type="match status" value="1"/>
</dbReference>